<dbReference type="InterPro" id="IPR005178">
    <property type="entry name" value="Ostalpha/TMEM184C"/>
</dbReference>
<keyword evidence="2 5" id="KW-0812">Transmembrane</keyword>
<keyword evidence="4 5" id="KW-0472">Membrane</keyword>
<dbReference type="GO" id="GO:0016020">
    <property type="term" value="C:membrane"/>
    <property type="evidence" value="ECO:0007669"/>
    <property type="project" value="UniProtKB-SubCell"/>
</dbReference>
<feature type="transmembrane region" description="Helical" evidence="5">
    <location>
        <begin position="256"/>
        <end position="277"/>
    </location>
</feature>
<feature type="transmembrane region" description="Helical" evidence="5">
    <location>
        <begin position="659"/>
        <end position="690"/>
    </location>
</feature>
<dbReference type="Pfam" id="PF03619">
    <property type="entry name" value="Solute_trans_a"/>
    <property type="match status" value="1"/>
</dbReference>
<name>F4Q040_CACFS</name>
<feature type="domain" description="Sodium/calcium exchanger membrane region" evidence="6">
    <location>
        <begin position="733"/>
        <end position="881"/>
    </location>
</feature>
<dbReference type="STRING" id="1054147.F4Q040"/>
<dbReference type="Pfam" id="PF01699">
    <property type="entry name" value="Na_Ca_ex"/>
    <property type="match status" value="2"/>
</dbReference>
<feature type="transmembrane region" description="Helical" evidence="5">
    <location>
        <begin position="866"/>
        <end position="884"/>
    </location>
</feature>
<protein>
    <submittedName>
        <fullName evidence="7">Transmembrane protein</fullName>
    </submittedName>
</protein>
<feature type="transmembrane region" description="Helical" evidence="5">
    <location>
        <begin position="799"/>
        <end position="825"/>
    </location>
</feature>
<dbReference type="AlphaFoldDB" id="F4Q040"/>
<accession>F4Q040</accession>
<evidence type="ECO:0000256" key="1">
    <source>
        <dbReference type="ARBA" id="ARBA00004141"/>
    </source>
</evidence>
<dbReference type="PANTHER" id="PTHR23423">
    <property type="entry name" value="ORGANIC SOLUTE TRANSPORTER-RELATED"/>
    <property type="match status" value="1"/>
</dbReference>
<feature type="transmembrane region" description="Helical" evidence="5">
    <location>
        <begin position="91"/>
        <end position="108"/>
    </location>
</feature>
<feature type="transmembrane region" description="Helical" evidence="5">
    <location>
        <begin position="837"/>
        <end position="859"/>
    </location>
</feature>
<dbReference type="SMART" id="SM01417">
    <property type="entry name" value="Solute_trans_a"/>
    <property type="match status" value="1"/>
</dbReference>
<dbReference type="OrthoDB" id="5348404at2759"/>
<feature type="transmembrane region" description="Helical" evidence="5">
    <location>
        <begin position="734"/>
        <end position="752"/>
    </location>
</feature>
<evidence type="ECO:0000256" key="4">
    <source>
        <dbReference type="ARBA" id="ARBA00023136"/>
    </source>
</evidence>
<gene>
    <name evidence="7" type="primary">tmem184A</name>
    <name evidence="7" type="ORF">DFA_02694</name>
</gene>
<dbReference type="GeneID" id="14870923"/>
<evidence type="ECO:0000256" key="5">
    <source>
        <dbReference type="SAM" id="Phobius"/>
    </source>
</evidence>
<dbReference type="Gene3D" id="1.20.1420.30">
    <property type="entry name" value="NCX, central ion-binding region"/>
    <property type="match status" value="1"/>
</dbReference>
<proteinExistence type="predicted"/>
<reference evidence="8" key="1">
    <citation type="journal article" date="2011" name="Genome Res.">
        <title>Phylogeny-wide analysis of social amoeba genomes highlights ancient origins for complex intercellular communication.</title>
        <authorList>
            <person name="Heidel A.J."/>
            <person name="Lawal H.M."/>
            <person name="Felder M."/>
            <person name="Schilde C."/>
            <person name="Helps N.R."/>
            <person name="Tunggal B."/>
            <person name="Rivero F."/>
            <person name="John U."/>
            <person name="Schleicher M."/>
            <person name="Eichinger L."/>
            <person name="Platzer M."/>
            <person name="Noegel A.A."/>
            <person name="Schaap P."/>
            <person name="Gloeckner G."/>
        </authorList>
    </citation>
    <scope>NUCLEOTIDE SEQUENCE [LARGE SCALE GENOMIC DNA]</scope>
    <source>
        <strain evidence="8">SH3</strain>
    </source>
</reference>
<dbReference type="Proteomes" id="UP000007797">
    <property type="component" value="Unassembled WGS sequence"/>
</dbReference>
<feature type="transmembrane region" description="Helical" evidence="5">
    <location>
        <begin position="164"/>
        <end position="182"/>
    </location>
</feature>
<evidence type="ECO:0000313" key="7">
    <source>
        <dbReference type="EMBL" id="EGG18954.1"/>
    </source>
</evidence>
<sequence>MRSGHIINHQQIHTTSREIVILQSSNNNKYSSSTTTILNSTQYRYIYIYKWKIVSFSSTTPIEPTHNSEAPTEPPNDYTIRLPFLSKNVPALWAMFALAGLFVILATVMSAHLIYKHLKYYTQPDHQRYIVRIVFMIPIYAIYSLLSLILHSYQTYFALFRDCYEAYVLYMFFALSVSYGGGDKNLITHFISLPPMKLPMPLNCIKVKPNETFLQVCRMGMMQYVILRPAVTLASAIFEIFGYFDEGSFAVNRFYLYNSLLINLSVTVALYIIVVFYQATIEELSPYKPLLKFTSIKIVVFFCFWQSIVISGFENFGWIPTLDGWDVGEVSVGLNNFLICFEMFGVAILHIYAFPYELYRVRAFSSAPLIHRVEMGTVFKSVINSVSQRDMVKETVHAFKGTKITDGQKEYKGLENDEYAPFQVDEIEMGDFTSYQDGGDLVLEMGDKEHNGASRDYIKDPVSTIIKGGGAILNGAAPMISDEDFFSLMNNDYSNIDFTGIDQDALEGLDFDDDDEDMTFTVKVLTDFLTCLVILKRHHSSLFRTILVSMLPIIATSAISFAFLVFASWCVGEGGEILGKKYDASIIGGLVIAWLNTAPEAIFFITALSSGNVRFAVGAVSGSSIVVCTIALGACLWIGGRNRKSGTIQLQPQVKKQCLILLMSLVIPFSLLVTGFHYVFGLIGVAYYLAFIAYSLMHRLPEDEKKEEDLELAEGDGADDVEEDEHDEPLAKGVLLLFIGGTIICFFSKPFIDSIVSLATTLSINPIMLAFFLAPIASEMPEILESVSLSRKGNTQNINIAYSNLIGGTITKTSVLMGVLYFVFYGSSKGFEWESPTYSLCITLIIICSAAAGGMGYFLPKLNQNHGLALFALFTITGIIQYYYNVNITDDVITSTSIEALSVASSLIQDTTNSILS</sequence>
<dbReference type="KEGG" id="dfa:DFA_02694"/>
<dbReference type="GO" id="GO:0055085">
    <property type="term" value="P:transmembrane transport"/>
    <property type="evidence" value="ECO:0007669"/>
    <property type="project" value="InterPro"/>
</dbReference>
<dbReference type="EMBL" id="GL883017">
    <property type="protein sequence ID" value="EGG18954.1"/>
    <property type="molecule type" value="Genomic_DNA"/>
</dbReference>
<feature type="transmembrane region" description="Helical" evidence="5">
    <location>
        <begin position="586"/>
        <end position="608"/>
    </location>
</feature>
<keyword evidence="8" id="KW-1185">Reference proteome</keyword>
<feature type="transmembrane region" description="Helical" evidence="5">
    <location>
        <begin position="758"/>
        <end position="778"/>
    </location>
</feature>
<feature type="transmembrane region" description="Helical" evidence="5">
    <location>
        <begin position="129"/>
        <end position="152"/>
    </location>
</feature>
<dbReference type="InterPro" id="IPR044880">
    <property type="entry name" value="NCX_ion-bd_dom_sf"/>
</dbReference>
<feature type="transmembrane region" description="Helical" evidence="5">
    <location>
        <begin position="289"/>
        <end position="313"/>
    </location>
</feature>
<feature type="transmembrane region" description="Helical" evidence="5">
    <location>
        <begin position="546"/>
        <end position="566"/>
    </location>
</feature>
<feature type="domain" description="Sodium/calcium exchanger membrane region" evidence="6">
    <location>
        <begin position="554"/>
        <end position="696"/>
    </location>
</feature>
<comment type="subcellular location">
    <subcellularLocation>
        <location evidence="1">Membrane</location>
        <topology evidence="1">Multi-pass membrane protein</topology>
    </subcellularLocation>
</comment>
<feature type="transmembrane region" description="Helical" evidence="5">
    <location>
        <begin position="225"/>
        <end position="244"/>
    </location>
</feature>
<evidence type="ECO:0000256" key="2">
    <source>
        <dbReference type="ARBA" id="ARBA00022692"/>
    </source>
</evidence>
<feature type="transmembrane region" description="Helical" evidence="5">
    <location>
        <begin position="333"/>
        <end position="354"/>
    </location>
</feature>
<organism evidence="7 8">
    <name type="scientific">Cavenderia fasciculata</name>
    <name type="common">Slime mold</name>
    <name type="synonym">Dictyostelium fasciculatum</name>
    <dbReference type="NCBI Taxonomy" id="261658"/>
    <lineage>
        <taxon>Eukaryota</taxon>
        <taxon>Amoebozoa</taxon>
        <taxon>Evosea</taxon>
        <taxon>Eumycetozoa</taxon>
        <taxon>Dictyostelia</taxon>
        <taxon>Acytosteliales</taxon>
        <taxon>Cavenderiaceae</taxon>
        <taxon>Cavenderia</taxon>
    </lineage>
</organism>
<dbReference type="RefSeq" id="XP_004357416.1">
    <property type="nucleotide sequence ID" value="XM_004357360.1"/>
</dbReference>
<feature type="transmembrane region" description="Helical" evidence="5">
    <location>
        <begin position="615"/>
        <end position="639"/>
    </location>
</feature>
<evidence type="ECO:0000256" key="3">
    <source>
        <dbReference type="ARBA" id="ARBA00022989"/>
    </source>
</evidence>
<evidence type="ECO:0000313" key="8">
    <source>
        <dbReference type="Proteomes" id="UP000007797"/>
    </source>
</evidence>
<evidence type="ECO:0000259" key="6">
    <source>
        <dbReference type="Pfam" id="PF01699"/>
    </source>
</evidence>
<keyword evidence="3 5" id="KW-1133">Transmembrane helix</keyword>
<dbReference type="InterPro" id="IPR004837">
    <property type="entry name" value="NaCa_Exmemb"/>
</dbReference>